<evidence type="ECO:0000259" key="3">
    <source>
        <dbReference type="PROSITE" id="PS51352"/>
    </source>
</evidence>
<gene>
    <name evidence="4" type="ORF">D5400_17215</name>
</gene>
<dbReference type="EMBL" id="CP032509">
    <property type="protein sequence ID" value="AZN73901.1"/>
    <property type="molecule type" value="Genomic_DNA"/>
</dbReference>
<evidence type="ECO:0000256" key="2">
    <source>
        <dbReference type="ARBA" id="ARBA00005791"/>
    </source>
</evidence>
<dbReference type="OrthoDB" id="8478320at2"/>
<dbReference type="InterPro" id="IPR012336">
    <property type="entry name" value="Thioredoxin-like_fold"/>
</dbReference>
<proteinExistence type="inferred from homology"/>
<protein>
    <submittedName>
        <fullName evidence="4">DsbA family protein</fullName>
    </submittedName>
</protein>
<dbReference type="SUPFAM" id="SSF52833">
    <property type="entry name" value="Thioredoxin-like"/>
    <property type="match status" value="1"/>
</dbReference>
<dbReference type="InterPro" id="IPR013766">
    <property type="entry name" value="Thioredoxin_domain"/>
</dbReference>
<dbReference type="Pfam" id="PF13462">
    <property type="entry name" value="Thioredoxin_4"/>
    <property type="match status" value="1"/>
</dbReference>
<dbReference type="Gene3D" id="3.40.30.10">
    <property type="entry name" value="Glutaredoxin"/>
    <property type="match status" value="1"/>
</dbReference>
<comment type="function">
    <text evidence="1">May be required for disulfide bond formation in some proteins.</text>
</comment>
<keyword evidence="5" id="KW-1185">Reference proteome</keyword>
<evidence type="ECO:0000256" key="1">
    <source>
        <dbReference type="ARBA" id="ARBA00003565"/>
    </source>
</evidence>
<dbReference type="Proteomes" id="UP000268192">
    <property type="component" value="Chromosome"/>
</dbReference>
<dbReference type="PROSITE" id="PS51352">
    <property type="entry name" value="THIOREDOXIN_2"/>
    <property type="match status" value="1"/>
</dbReference>
<accession>A0A3S9BAL5</accession>
<dbReference type="CDD" id="cd02972">
    <property type="entry name" value="DsbA_family"/>
    <property type="match status" value="1"/>
</dbReference>
<evidence type="ECO:0000313" key="4">
    <source>
        <dbReference type="EMBL" id="AZN73901.1"/>
    </source>
</evidence>
<dbReference type="PANTHER" id="PTHR13887">
    <property type="entry name" value="GLUTATHIONE S-TRANSFERASE KAPPA"/>
    <property type="match status" value="1"/>
</dbReference>
<feature type="domain" description="Thioredoxin" evidence="3">
    <location>
        <begin position="27"/>
        <end position="224"/>
    </location>
</feature>
<organism evidence="4 5">
    <name type="scientific">Georhizobium profundi</name>
    <dbReference type="NCBI Taxonomy" id="2341112"/>
    <lineage>
        <taxon>Bacteria</taxon>
        <taxon>Pseudomonadati</taxon>
        <taxon>Pseudomonadota</taxon>
        <taxon>Alphaproteobacteria</taxon>
        <taxon>Hyphomicrobiales</taxon>
        <taxon>Rhizobiaceae</taxon>
        <taxon>Georhizobium</taxon>
    </lineage>
</organism>
<dbReference type="InterPro" id="IPR036249">
    <property type="entry name" value="Thioredoxin-like_sf"/>
</dbReference>
<evidence type="ECO:0000313" key="5">
    <source>
        <dbReference type="Proteomes" id="UP000268192"/>
    </source>
</evidence>
<dbReference type="AlphaFoldDB" id="A0A3S9BAL5"/>
<sequence length="224" mass="24060">MALAVAACADEANSQTATNEAPIELAQADTGSAAAVEAPASQGSVDMEAVLEEGPLPEMFLGEADAPVTIVEYMSLTCPHCASFHNETFDALKTKYIDGGQVRFIVRDFPFDPRAAAGAMLARCAPEGQYFPMVDMLFEQQSSWAAAQDARGALLQISRMAGFTQESFEACLTNQELLDDVNAVRQKAAEEFQVQSTPTFIINGERYAGNMSIEQMSAIIDANL</sequence>
<comment type="similarity">
    <text evidence="2">Belongs to the thioredoxin family. DsbA subfamily.</text>
</comment>
<reference evidence="4 5" key="1">
    <citation type="submission" date="2018-09" db="EMBL/GenBank/DDBJ databases">
        <title>Marinorhizobium profundi gen. nov., sp. nov., isolated from a deep-sea sediment sample from the New Britain Trench and proposal of Marinorhizobiaceae fam. nov. in the order Rhizobiales of the class Alphaproteobacteria.</title>
        <authorList>
            <person name="Cao J."/>
        </authorList>
    </citation>
    <scope>NUCLEOTIDE SEQUENCE [LARGE SCALE GENOMIC DNA]</scope>
    <source>
        <strain evidence="4 5">WS11</strain>
    </source>
</reference>
<name>A0A3S9BAL5_9HYPH</name>
<dbReference type="KEGG" id="abaw:D5400_17215"/>
<dbReference type="PANTHER" id="PTHR13887:SF56">
    <property type="entry name" value="THIOREDOXIN-LIKE REDUCTASE RV2466C"/>
    <property type="match status" value="1"/>
</dbReference>